<sequence length="88" mass="9840">MKRWLQRLGKVARVAALCGTVAWLVLTTISPRAPDAAHPERYAQRHDVRYVSAEMGETLRILLGSTFALVLVAFGCHFATRDMQDDGR</sequence>
<feature type="transmembrane region" description="Helical" evidence="1">
    <location>
        <begin position="61"/>
        <end position="80"/>
    </location>
</feature>
<reference evidence="2 3" key="1">
    <citation type="submission" date="2019-06" db="EMBL/GenBank/DDBJ databases">
        <title>Genomic Encyclopedia of Type Strains, Phase IV (KMG-V): Genome sequencing to study the core and pangenomes of soil and plant-associated prokaryotes.</title>
        <authorList>
            <person name="Whitman W."/>
        </authorList>
    </citation>
    <scope>NUCLEOTIDE SEQUENCE [LARGE SCALE GENOMIC DNA]</scope>
    <source>
        <strain evidence="2 3">BR 510</strain>
    </source>
</reference>
<dbReference type="Proteomes" id="UP000319949">
    <property type="component" value="Unassembled WGS sequence"/>
</dbReference>
<keyword evidence="1" id="KW-0472">Membrane</keyword>
<protein>
    <submittedName>
        <fullName evidence="2">Uncharacterized protein</fullName>
    </submittedName>
</protein>
<keyword evidence="1" id="KW-1133">Transmembrane helix</keyword>
<dbReference type="OrthoDB" id="8239212at2"/>
<evidence type="ECO:0000313" key="3">
    <source>
        <dbReference type="Proteomes" id="UP000319949"/>
    </source>
</evidence>
<name>A0A560E531_9BRAD</name>
<comment type="caution">
    <text evidence="2">The sequence shown here is derived from an EMBL/GenBank/DDBJ whole genome shotgun (WGS) entry which is preliminary data.</text>
</comment>
<evidence type="ECO:0000313" key="2">
    <source>
        <dbReference type="EMBL" id="TWB04494.1"/>
    </source>
</evidence>
<dbReference type="RefSeq" id="WP_145659596.1">
    <property type="nucleotide sequence ID" value="NZ_VITK01000002.1"/>
</dbReference>
<proteinExistence type="predicted"/>
<gene>
    <name evidence="2" type="ORF">FBZ96_102970</name>
</gene>
<evidence type="ECO:0000256" key="1">
    <source>
        <dbReference type="SAM" id="Phobius"/>
    </source>
</evidence>
<dbReference type="EMBL" id="VITK01000002">
    <property type="protein sequence ID" value="TWB04494.1"/>
    <property type="molecule type" value="Genomic_DNA"/>
</dbReference>
<keyword evidence="1" id="KW-0812">Transmembrane</keyword>
<dbReference type="AlphaFoldDB" id="A0A560E531"/>
<organism evidence="2 3">
    <name type="scientific">Bradyrhizobium stylosanthis</name>
    <dbReference type="NCBI Taxonomy" id="1803665"/>
    <lineage>
        <taxon>Bacteria</taxon>
        <taxon>Pseudomonadati</taxon>
        <taxon>Pseudomonadota</taxon>
        <taxon>Alphaproteobacteria</taxon>
        <taxon>Hyphomicrobiales</taxon>
        <taxon>Nitrobacteraceae</taxon>
        <taxon>Bradyrhizobium</taxon>
    </lineage>
</organism>
<keyword evidence="3" id="KW-1185">Reference proteome</keyword>
<accession>A0A560E531</accession>